<dbReference type="AlphaFoldDB" id="Q01RD6"/>
<dbReference type="HOGENOM" id="CLU_036287_0_0_0"/>
<keyword evidence="1" id="KW-1133">Transmembrane helix</keyword>
<keyword evidence="1" id="KW-0472">Membrane</keyword>
<dbReference type="EMBL" id="CP000473">
    <property type="protein sequence ID" value="ABJ87784.1"/>
    <property type="molecule type" value="Genomic_DNA"/>
</dbReference>
<name>Q01RD6_SOLUE</name>
<dbReference type="KEGG" id="sus:Acid_6870"/>
<protein>
    <submittedName>
        <fullName evidence="2">Uncharacterized protein</fullName>
    </submittedName>
</protein>
<feature type="transmembrane region" description="Helical" evidence="1">
    <location>
        <begin position="143"/>
        <end position="163"/>
    </location>
</feature>
<dbReference type="eggNOG" id="COG3609">
    <property type="taxonomic scope" value="Bacteria"/>
</dbReference>
<proteinExistence type="predicted"/>
<dbReference type="InParanoid" id="Q01RD6"/>
<accession>Q01RD6</accession>
<organism evidence="2">
    <name type="scientific">Solibacter usitatus (strain Ellin6076)</name>
    <dbReference type="NCBI Taxonomy" id="234267"/>
    <lineage>
        <taxon>Bacteria</taxon>
        <taxon>Pseudomonadati</taxon>
        <taxon>Acidobacteriota</taxon>
        <taxon>Terriglobia</taxon>
        <taxon>Bryobacterales</taxon>
        <taxon>Solibacteraceae</taxon>
        <taxon>Candidatus Solibacter</taxon>
    </lineage>
</organism>
<dbReference type="STRING" id="234267.Acid_6870"/>
<evidence type="ECO:0000256" key="1">
    <source>
        <dbReference type="SAM" id="Phobius"/>
    </source>
</evidence>
<evidence type="ECO:0000313" key="2">
    <source>
        <dbReference type="EMBL" id="ABJ87784.1"/>
    </source>
</evidence>
<gene>
    <name evidence="2" type="ordered locus">Acid_6870</name>
</gene>
<keyword evidence="1" id="KW-0812">Transmembrane</keyword>
<reference evidence="2" key="1">
    <citation type="submission" date="2006-10" db="EMBL/GenBank/DDBJ databases">
        <title>Complete sequence of Solibacter usitatus Ellin6076.</title>
        <authorList>
            <consortium name="US DOE Joint Genome Institute"/>
            <person name="Copeland A."/>
            <person name="Lucas S."/>
            <person name="Lapidus A."/>
            <person name="Barry K."/>
            <person name="Detter J.C."/>
            <person name="Glavina del Rio T."/>
            <person name="Hammon N."/>
            <person name="Israni S."/>
            <person name="Dalin E."/>
            <person name="Tice H."/>
            <person name="Pitluck S."/>
            <person name="Thompson L.S."/>
            <person name="Brettin T."/>
            <person name="Bruce D."/>
            <person name="Han C."/>
            <person name="Tapia R."/>
            <person name="Gilna P."/>
            <person name="Schmutz J."/>
            <person name="Larimer F."/>
            <person name="Land M."/>
            <person name="Hauser L."/>
            <person name="Kyrpides N."/>
            <person name="Mikhailova N."/>
            <person name="Janssen P.H."/>
            <person name="Kuske C.R."/>
            <person name="Richardson P."/>
        </authorList>
    </citation>
    <scope>NUCLEOTIDE SEQUENCE</scope>
    <source>
        <strain evidence="2">Ellin6076</strain>
    </source>
</reference>
<sequence length="412" mass="44883">MLGHVQDGSVSADLVQQQVDKILRSGAFSGSEVLRNLLSFLTRQSIERPGELVKEYELAVAVLGKAEGFDPRLDSAVRVHAARLRSKLAEYYMSEGADDVLLIEVPKGSYHMAWRYRCGEPPAQPKALVEAPVQAPEVSRRKWFAVGFATAAVLGCAILGIWLPARVPAIPPAVEAFWQPLIHSAHPPLIVFSNHRFVGTSVTGLRYFREGVDSPADSNDTYSGTGTVMAVAELSNLFALFGHPPRLKRAELLTWDEVKEANVVFVGAPDANSRLGELAPLQHFKFKSSHDEPRYGIGGIVNLHPAAGEEAIYFGPVRPYVFDYAIIALLPNLHPERKVLILAGTNTYGCQAAAEFLTRTDLLGELYQRLGVAKGGKLPDFEALLKVGVSGGVPMKAEVVLVRRHQPTAPKP</sequence>